<feature type="compositionally biased region" description="Basic residues" evidence="1">
    <location>
        <begin position="123"/>
        <end position="137"/>
    </location>
</feature>
<evidence type="ECO:0000256" key="1">
    <source>
        <dbReference type="SAM" id="MobiDB-lite"/>
    </source>
</evidence>
<sequence>MIDVIPGQLCRPQSEEVHSSEPPPAAGNNKLLELPTATQIRKLHERQQAPSTSLPSPDPREIGERRFKLEPRTGASSRKLRQSYANVGEPVSNSDEPAWKNTTNETPLQTDTRRGEDREGKSWSHRWRKPGTGHRRPAIAPRPKQWHTNNTKMAANTPTVAPPNTPNPGLTRERRRVQLLDAEQTKQPTTPENSSPIQSKTPGHRI</sequence>
<gene>
    <name evidence="2" type="ORF">Bca52824_032970</name>
</gene>
<dbReference type="EMBL" id="JAAMPC010000007">
    <property type="protein sequence ID" value="KAG2304319.1"/>
    <property type="molecule type" value="Genomic_DNA"/>
</dbReference>
<reference evidence="2 3" key="1">
    <citation type="submission" date="2020-02" db="EMBL/GenBank/DDBJ databases">
        <authorList>
            <person name="Ma Q."/>
            <person name="Huang Y."/>
            <person name="Song X."/>
            <person name="Pei D."/>
        </authorList>
    </citation>
    <scope>NUCLEOTIDE SEQUENCE [LARGE SCALE GENOMIC DNA]</scope>
    <source>
        <strain evidence="2">Sxm20200214</strain>
        <tissue evidence="2">Leaf</tissue>
    </source>
</reference>
<comment type="caution">
    <text evidence="2">The sequence shown here is derived from an EMBL/GenBank/DDBJ whole genome shotgun (WGS) entry which is preliminary data.</text>
</comment>
<organism evidence="2 3">
    <name type="scientific">Brassica carinata</name>
    <name type="common">Ethiopian mustard</name>
    <name type="synonym">Abyssinian cabbage</name>
    <dbReference type="NCBI Taxonomy" id="52824"/>
    <lineage>
        <taxon>Eukaryota</taxon>
        <taxon>Viridiplantae</taxon>
        <taxon>Streptophyta</taxon>
        <taxon>Embryophyta</taxon>
        <taxon>Tracheophyta</taxon>
        <taxon>Spermatophyta</taxon>
        <taxon>Magnoliopsida</taxon>
        <taxon>eudicotyledons</taxon>
        <taxon>Gunneridae</taxon>
        <taxon>Pentapetalae</taxon>
        <taxon>rosids</taxon>
        <taxon>malvids</taxon>
        <taxon>Brassicales</taxon>
        <taxon>Brassicaceae</taxon>
        <taxon>Brassiceae</taxon>
        <taxon>Brassica</taxon>
    </lineage>
</organism>
<proteinExistence type="predicted"/>
<feature type="compositionally biased region" description="Basic and acidic residues" evidence="1">
    <location>
        <begin position="111"/>
        <end position="122"/>
    </location>
</feature>
<feature type="compositionally biased region" description="Polar residues" evidence="1">
    <location>
        <begin position="185"/>
        <end position="206"/>
    </location>
</feature>
<evidence type="ECO:0000313" key="3">
    <source>
        <dbReference type="Proteomes" id="UP000886595"/>
    </source>
</evidence>
<name>A0A8X7V6P1_BRACI</name>
<accession>A0A8X7V6P1</accession>
<keyword evidence="3" id="KW-1185">Reference proteome</keyword>
<feature type="region of interest" description="Disordered" evidence="1">
    <location>
        <begin position="1"/>
        <end position="206"/>
    </location>
</feature>
<protein>
    <submittedName>
        <fullName evidence="2">Uncharacterized protein</fullName>
    </submittedName>
</protein>
<dbReference type="AlphaFoldDB" id="A0A8X7V6P1"/>
<dbReference type="Proteomes" id="UP000886595">
    <property type="component" value="Unassembled WGS sequence"/>
</dbReference>
<evidence type="ECO:0000313" key="2">
    <source>
        <dbReference type="EMBL" id="KAG2304319.1"/>
    </source>
</evidence>
<feature type="compositionally biased region" description="Basic and acidic residues" evidence="1">
    <location>
        <begin position="58"/>
        <end position="71"/>
    </location>
</feature>
<feature type="compositionally biased region" description="Polar residues" evidence="1">
    <location>
        <begin position="91"/>
        <end position="110"/>
    </location>
</feature>